<dbReference type="Proteomes" id="UP000006050">
    <property type="component" value="Chromosome"/>
</dbReference>
<dbReference type="AlphaFoldDB" id="I3Z9T5"/>
<evidence type="ECO:0000313" key="2">
    <source>
        <dbReference type="EMBL" id="AFL86003.1"/>
    </source>
</evidence>
<evidence type="ECO:0008006" key="4">
    <source>
        <dbReference type="Google" id="ProtNLM"/>
    </source>
</evidence>
<evidence type="ECO:0000256" key="1">
    <source>
        <dbReference type="SAM" id="Phobius"/>
    </source>
</evidence>
<reference evidence="3" key="1">
    <citation type="submission" date="2012-06" db="EMBL/GenBank/DDBJ databases">
        <title>The complete genome of Belliella baltica DSM 15883.</title>
        <authorList>
            <person name="Lucas S."/>
            <person name="Copeland A."/>
            <person name="Lapidus A."/>
            <person name="Goodwin L."/>
            <person name="Pitluck S."/>
            <person name="Peters L."/>
            <person name="Mikhailova N."/>
            <person name="Davenport K."/>
            <person name="Kyrpides N."/>
            <person name="Mavromatis K."/>
            <person name="Pagani I."/>
            <person name="Ivanova N."/>
            <person name="Ovchinnikova G."/>
            <person name="Zeytun A."/>
            <person name="Detter J.C."/>
            <person name="Han C."/>
            <person name="Land M."/>
            <person name="Hauser L."/>
            <person name="Markowitz V."/>
            <person name="Cheng J.-F."/>
            <person name="Hugenholtz P."/>
            <person name="Woyke T."/>
            <person name="Wu D."/>
            <person name="Tindall B."/>
            <person name="Pomrenke H."/>
            <person name="Brambilla E."/>
            <person name="Klenk H.-P."/>
            <person name="Eisen J.A."/>
        </authorList>
    </citation>
    <scope>NUCLEOTIDE SEQUENCE [LARGE SCALE GENOMIC DNA]</scope>
    <source>
        <strain evidence="3">DSM 15883 / CIP 108006 / LMG 21964 / BA134</strain>
    </source>
</reference>
<dbReference type="STRING" id="866536.Belba_3502"/>
<dbReference type="HOGENOM" id="CLU_1977244_0_0_10"/>
<dbReference type="KEGG" id="bbd:Belba_3502"/>
<gene>
    <name evidence="2" type="ordered locus">Belba_3502</name>
</gene>
<dbReference type="PATRIC" id="fig|866536.3.peg.3625"/>
<keyword evidence="1" id="KW-0472">Membrane</keyword>
<organism evidence="2 3">
    <name type="scientific">Belliella baltica (strain DSM 15883 / CIP 108006 / LMG 21964 / BA134)</name>
    <dbReference type="NCBI Taxonomy" id="866536"/>
    <lineage>
        <taxon>Bacteria</taxon>
        <taxon>Pseudomonadati</taxon>
        <taxon>Bacteroidota</taxon>
        <taxon>Cytophagia</taxon>
        <taxon>Cytophagales</taxon>
        <taxon>Cyclobacteriaceae</taxon>
        <taxon>Belliella</taxon>
    </lineage>
</organism>
<dbReference type="EMBL" id="CP003281">
    <property type="protein sequence ID" value="AFL86003.1"/>
    <property type="molecule type" value="Genomic_DNA"/>
</dbReference>
<dbReference type="OrthoDB" id="824573at2"/>
<evidence type="ECO:0000313" key="3">
    <source>
        <dbReference type="Proteomes" id="UP000006050"/>
    </source>
</evidence>
<keyword evidence="3" id="KW-1185">Reference proteome</keyword>
<name>I3Z9T5_BELBD</name>
<keyword evidence="1" id="KW-0812">Transmembrane</keyword>
<dbReference type="RefSeq" id="WP_014773937.1">
    <property type="nucleotide sequence ID" value="NC_018010.1"/>
</dbReference>
<sequence>MIPNYLLPSYFKSIGFSIFLFSVFGHLIFGYYYFLLLMSLAFFGLFIIASAKEKIEDEMIQSVRLKSLQTAVFIQVLFILGFSLFDEWRAEGLVNLPIPAVLVGIIFIGIYLFVFYYQLYFKNNEE</sequence>
<keyword evidence="1" id="KW-1133">Transmembrane helix</keyword>
<feature type="transmembrane region" description="Helical" evidence="1">
    <location>
        <begin position="97"/>
        <end position="117"/>
    </location>
</feature>
<proteinExistence type="predicted"/>
<feature type="transmembrane region" description="Helical" evidence="1">
    <location>
        <begin position="63"/>
        <end position="85"/>
    </location>
</feature>
<feature type="transmembrane region" description="Helical" evidence="1">
    <location>
        <begin position="7"/>
        <end position="25"/>
    </location>
</feature>
<protein>
    <recommendedName>
        <fullName evidence="4">DUF2178 domain-containing protein</fullName>
    </recommendedName>
</protein>
<feature type="transmembrane region" description="Helical" evidence="1">
    <location>
        <begin position="31"/>
        <end position="51"/>
    </location>
</feature>
<accession>I3Z9T5</accession>